<evidence type="ECO:0000256" key="2">
    <source>
        <dbReference type="ARBA" id="ARBA00022553"/>
    </source>
</evidence>
<organism evidence="6 7">
    <name type="scientific">Alkaliphilus peptidifermentans DSM 18978</name>
    <dbReference type="NCBI Taxonomy" id="1120976"/>
    <lineage>
        <taxon>Bacteria</taxon>
        <taxon>Bacillati</taxon>
        <taxon>Bacillota</taxon>
        <taxon>Clostridia</taxon>
        <taxon>Peptostreptococcales</taxon>
        <taxon>Natronincolaceae</taxon>
        <taxon>Alkaliphilus</taxon>
    </lineage>
</organism>
<sequence>MENKINQNLLISSQKLNREKEYWHNKISNDSIFADIPFDNLSFRNSNIYKNYTFTLPHSLFNKMMEISNSSLYGIYTIFITAISFLVYKYYGYNDMVIGTPIFKQPEEGEFSNDILALRCSIEEDVSFREYLSQIWEEISNGNKHMAYPVEAVIESIRIHSDLTLPLFGIMVEFFDIHQNVKNIIEKCNLLFSFGKEGHSINCRLGYKAGRYSDETIQLLHQHFIKYLIEATRHPSKRICDIELIHYQEEQKLLKEFNSTEYPYEKEKPIHRLFEEEAGRFSGDIAVVYKGKRLTYGELNGKSNRLARYLMDQGVRSHSIVAIVLNRTDEMIIAILAVLKAGGICLPIDNATPIKRIIDITEDSRSDFIIAEENTYNLREWTQKCIVYSEKALEAFDDSNLNIYSSGEDAAYIIYTSGTTGKPKGVLLSHRGIINHAFTKIKELEIKQRDVISQNLSISFVASIWQIIAPLLAGGKLVIYDNDTANDSYRLMEEIERDGVTITELVPSQLKAYLMLVENGKKQLELKSLKKLVLTGEKTESGLVNRFYKRYK</sequence>
<evidence type="ECO:0000259" key="5">
    <source>
        <dbReference type="Pfam" id="PF00668"/>
    </source>
</evidence>
<feature type="transmembrane region" description="Helical" evidence="3">
    <location>
        <begin position="72"/>
        <end position="91"/>
    </location>
</feature>
<keyword evidence="2" id="KW-0597">Phosphoprotein</keyword>
<evidence type="ECO:0000256" key="1">
    <source>
        <dbReference type="ARBA" id="ARBA00022450"/>
    </source>
</evidence>
<keyword evidence="3" id="KW-0812">Transmembrane</keyword>
<dbReference type="AlphaFoldDB" id="A0A1G5I5S7"/>
<dbReference type="SUPFAM" id="SSF52777">
    <property type="entry name" value="CoA-dependent acyltransferases"/>
    <property type="match status" value="1"/>
</dbReference>
<feature type="non-terminal residue" evidence="6">
    <location>
        <position position="552"/>
    </location>
</feature>
<dbReference type="GO" id="GO:0003824">
    <property type="term" value="F:catalytic activity"/>
    <property type="evidence" value="ECO:0007669"/>
    <property type="project" value="InterPro"/>
</dbReference>
<dbReference type="Pfam" id="PF00501">
    <property type="entry name" value="AMP-binding"/>
    <property type="match status" value="1"/>
</dbReference>
<dbReference type="SUPFAM" id="SSF56801">
    <property type="entry name" value="Acetyl-CoA synthetase-like"/>
    <property type="match status" value="1"/>
</dbReference>
<evidence type="ECO:0000313" key="7">
    <source>
        <dbReference type="Proteomes" id="UP000198636"/>
    </source>
</evidence>
<dbReference type="OrthoDB" id="51171at2"/>
<dbReference type="FunFam" id="3.40.50.980:FF:000001">
    <property type="entry name" value="Non-ribosomal peptide synthetase"/>
    <property type="match status" value="1"/>
</dbReference>
<evidence type="ECO:0000313" key="6">
    <source>
        <dbReference type="EMBL" id="SCY71029.1"/>
    </source>
</evidence>
<keyword evidence="3" id="KW-0472">Membrane</keyword>
<dbReference type="RefSeq" id="WP_143003090.1">
    <property type="nucleotide sequence ID" value="NZ_FMUS01000013.1"/>
</dbReference>
<keyword evidence="7" id="KW-1185">Reference proteome</keyword>
<accession>A0A1G5I5S7</accession>
<dbReference type="InterPro" id="IPR000873">
    <property type="entry name" value="AMP-dep_synth/lig_dom"/>
</dbReference>
<dbReference type="InterPro" id="IPR020459">
    <property type="entry name" value="AMP-binding"/>
</dbReference>
<dbReference type="Proteomes" id="UP000198636">
    <property type="component" value="Unassembled WGS sequence"/>
</dbReference>
<dbReference type="InterPro" id="IPR001242">
    <property type="entry name" value="Condensation_dom"/>
</dbReference>
<evidence type="ECO:0000259" key="4">
    <source>
        <dbReference type="Pfam" id="PF00501"/>
    </source>
</evidence>
<gene>
    <name evidence="6" type="ORF">SAMN03080606_02258</name>
</gene>
<proteinExistence type="predicted"/>
<feature type="domain" description="AMP-dependent synthetase/ligase" evidence="4">
    <location>
        <begin position="274"/>
        <end position="551"/>
    </location>
</feature>
<keyword evidence="1" id="KW-0596">Phosphopantetheine</keyword>
<reference evidence="6 7" key="1">
    <citation type="submission" date="2016-10" db="EMBL/GenBank/DDBJ databases">
        <authorList>
            <person name="de Groot N.N."/>
        </authorList>
    </citation>
    <scope>NUCLEOTIDE SEQUENCE [LARGE SCALE GENOMIC DNA]</scope>
    <source>
        <strain evidence="6 7">DSM 18978</strain>
    </source>
</reference>
<dbReference type="PANTHER" id="PTHR44845">
    <property type="entry name" value="CARRIER DOMAIN-CONTAINING PROTEIN"/>
    <property type="match status" value="1"/>
</dbReference>
<feature type="domain" description="Condensation" evidence="5">
    <location>
        <begin position="12"/>
        <end position="254"/>
    </location>
</feature>
<protein>
    <submittedName>
        <fullName evidence="6">Non-ribosomal peptide synthetase component F</fullName>
    </submittedName>
</protein>
<dbReference type="PRINTS" id="PR00154">
    <property type="entry name" value="AMPBINDING"/>
</dbReference>
<dbReference type="STRING" id="1120976.SAMN03080606_02258"/>
<dbReference type="Gene3D" id="3.40.50.980">
    <property type="match status" value="2"/>
</dbReference>
<dbReference type="PROSITE" id="PS00455">
    <property type="entry name" value="AMP_BINDING"/>
    <property type="match status" value="1"/>
</dbReference>
<name>A0A1G5I5S7_9FIRM</name>
<dbReference type="Pfam" id="PF00668">
    <property type="entry name" value="Condensation"/>
    <property type="match status" value="1"/>
</dbReference>
<dbReference type="PANTHER" id="PTHR44845:SF6">
    <property type="entry name" value="BETA-ALANINE-ACTIVATING ENZYME"/>
    <property type="match status" value="1"/>
</dbReference>
<evidence type="ECO:0000256" key="3">
    <source>
        <dbReference type="SAM" id="Phobius"/>
    </source>
</evidence>
<dbReference type="EMBL" id="FMUS01000013">
    <property type="protein sequence ID" value="SCY71029.1"/>
    <property type="molecule type" value="Genomic_DNA"/>
</dbReference>
<keyword evidence="3" id="KW-1133">Transmembrane helix</keyword>
<dbReference type="Gene3D" id="3.30.559.30">
    <property type="entry name" value="Nonribosomal peptide synthetase, condensation domain"/>
    <property type="match status" value="1"/>
</dbReference>
<dbReference type="InterPro" id="IPR020845">
    <property type="entry name" value="AMP-binding_CS"/>
</dbReference>